<reference evidence="3 4" key="1">
    <citation type="submission" date="2019-04" db="EMBL/GenBank/DDBJ databases">
        <title>Draft genome sequences of Streptomyces avermitilis ATCC 31267.</title>
        <authorList>
            <person name="Komaki H."/>
            <person name="Tamura T."/>
            <person name="Hosoyama A."/>
        </authorList>
    </citation>
    <scope>NUCLEOTIDE SEQUENCE [LARGE SCALE GENOMIC DNA]</scope>
    <source>
        <strain evidence="3 4">ATCC 31267</strain>
    </source>
</reference>
<reference evidence="2 5" key="2">
    <citation type="submission" date="2019-04" db="EMBL/GenBank/DDBJ databases">
        <title>Draft genome sequences of Streptomyces avermitilis NBRC 14893.</title>
        <authorList>
            <person name="Komaki H."/>
            <person name="Tamura T."/>
            <person name="Hosoyama A."/>
        </authorList>
    </citation>
    <scope>NUCLEOTIDE SEQUENCE [LARGE SCALE GENOMIC DNA]</scope>
    <source>
        <strain evidence="2 5">NBRC 14893</strain>
    </source>
</reference>
<dbReference type="Proteomes" id="UP000299211">
    <property type="component" value="Unassembled WGS sequence"/>
</dbReference>
<accession>A0A4D4MGA8</accession>
<dbReference type="EMBL" id="BJHX01000001">
    <property type="protein sequence ID" value="GDY68762.1"/>
    <property type="molecule type" value="Genomic_DNA"/>
</dbReference>
<sequence>MWRSLAALLVRCRRHTSVRRLGCRGGRTWRSANVLSGCVSGRPEPPTDAERSRGQKQKEALAGVCAERDDLRPLTQ</sequence>
<proteinExistence type="predicted"/>
<gene>
    <name evidence="2" type="ORF">SAV14893_081550</name>
    <name evidence="3" type="ORF">SAV31267_003410</name>
</gene>
<dbReference type="AlphaFoldDB" id="A0A4D4MGA8"/>
<dbReference type="EMBL" id="BJHY01000001">
    <property type="protein sequence ID" value="GDY70856.1"/>
    <property type="molecule type" value="Genomic_DNA"/>
</dbReference>
<dbReference type="Proteomes" id="UP000302139">
    <property type="component" value="Unassembled WGS sequence"/>
</dbReference>
<evidence type="ECO:0000256" key="1">
    <source>
        <dbReference type="SAM" id="MobiDB-lite"/>
    </source>
</evidence>
<organism evidence="3 4">
    <name type="scientific">Streptomyces avermitilis</name>
    <dbReference type="NCBI Taxonomy" id="33903"/>
    <lineage>
        <taxon>Bacteria</taxon>
        <taxon>Bacillati</taxon>
        <taxon>Actinomycetota</taxon>
        <taxon>Actinomycetes</taxon>
        <taxon>Kitasatosporales</taxon>
        <taxon>Streptomycetaceae</taxon>
        <taxon>Streptomyces</taxon>
    </lineage>
</organism>
<evidence type="ECO:0000313" key="2">
    <source>
        <dbReference type="EMBL" id="GDY68762.1"/>
    </source>
</evidence>
<name>A0A4D4MGA8_STRAX</name>
<evidence type="ECO:0000313" key="4">
    <source>
        <dbReference type="Proteomes" id="UP000299211"/>
    </source>
</evidence>
<feature type="region of interest" description="Disordered" evidence="1">
    <location>
        <begin position="36"/>
        <end position="62"/>
    </location>
</feature>
<evidence type="ECO:0000313" key="5">
    <source>
        <dbReference type="Proteomes" id="UP000302139"/>
    </source>
</evidence>
<feature type="compositionally biased region" description="Basic and acidic residues" evidence="1">
    <location>
        <begin position="48"/>
        <end position="59"/>
    </location>
</feature>
<protein>
    <submittedName>
        <fullName evidence="3">Uncharacterized protein</fullName>
    </submittedName>
</protein>
<comment type="caution">
    <text evidence="3">The sequence shown here is derived from an EMBL/GenBank/DDBJ whole genome shotgun (WGS) entry which is preliminary data.</text>
</comment>
<evidence type="ECO:0000313" key="3">
    <source>
        <dbReference type="EMBL" id="GDY70856.1"/>
    </source>
</evidence>